<evidence type="ECO:0000259" key="10">
    <source>
        <dbReference type="PROSITE" id="PS50262"/>
    </source>
</evidence>
<reference evidence="11 12" key="1">
    <citation type="submission" date="2024-02" db="EMBL/GenBank/DDBJ databases">
        <title>Chromosome-scale genome assembly of the rough periwinkle Littorina saxatilis.</title>
        <authorList>
            <person name="De Jode A."/>
            <person name="Faria R."/>
            <person name="Formenti G."/>
            <person name="Sims Y."/>
            <person name="Smith T.P."/>
            <person name="Tracey A."/>
            <person name="Wood J.M.D."/>
            <person name="Zagrodzka Z.B."/>
            <person name="Johannesson K."/>
            <person name="Butlin R.K."/>
            <person name="Leder E.H."/>
        </authorList>
    </citation>
    <scope>NUCLEOTIDE SEQUENCE [LARGE SCALE GENOMIC DNA]</scope>
    <source>
        <strain evidence="11">Snail1</strain>
        <tissue evidence="11">Muscle</tissue>
    </source>
</reference>
<feature type="transmembrane region" description="Helical" evidence="9">
    <location>
        <begin position="126"/>
        <end position="149"/>
    </location>
</feature>
<evidence type="ECO:0000256" key="9">
    <source>
        <dbReference type="SAM" id="Phobius"/>
    </source>
</evidence>
<keyword evidence="12" id="KW-1185">Reference proteome</keyword>
<evidence type="ECO:0000256" key="8">
    <source>
        <dbReference type="SAM" id="MobiDB-lite"/>
    </source>
</evidence>
<dbReference type="PANTHER" id="PTHR45695:SF9">
    <property type="entry name" value="LEUCOKININ RECEPTOR"/>
    <property type="match status" value="1"/>
</dbReference>
<feature type="region of interest" description="Disordered" evidence="8">
    <location>
        <begin position="314"/>
        <end position="353"/>
    </location>
</feature>
<dbReference type="PRINTS" id="PR00237">
    <property type="entry name" value="GPCRRHODOPSN"/>
</dbReference>
<dbReference type="AlphaFoldDB" id="A0AAN9C3L4"/>
<accession>A0AAN9C3L4</accession>
<dbReference type="Gene3D" id="1.20.1070.10">
    <property type="entry name" value="Rhodopsin 7-helix transmembrane proteins"/>
    <property type="match status" value="1"/>
</dbReference>
<feature type="transmembrane region" description="Helical" evidence="9">
    <location>
        <begin position="169"/>
        <end position="190"/>
    </location>
</feature>
<evidence type="ECO:0000256" key="1">
    <source>
        <dbReference type="ARBA" id="ARBA00004141"/>
    </source>
</evidence>
<dbReference type="Proteomes" id="UP001374579">
    <property type="component" value="Unassembled WGS sequence"/>
</dbReference>
<dbReference type="PANTHER" id="PTHR45695">
    <property type="entry name" value="LEUCOKININ RECEPTOR-RELATED"/>
    <property type="match status" value="1"/>
</dbReference>
<dbReference type="Pfam" id="PF00001">
    <property type="entry name" value="7tm_1"/>
    <property type="match status" value="1"/>
</dbReference>
<dbReference type="PROSITE" id="PS50262">
    <property type="entry name" value="G_PROTEIN_RECEP_F1_2"/>
    <property type="match status" value="1"/>
</dbReference>
<name>A0AAN9C3L4_9CAEN</name>
<keyword evidence="3 9" id="KW-1133">Transmembrane helix</keyword>
<dbReference type="SUPFAM" id="SSF81321">
    <property type="entry name" value="Family A G protein-coupled receptor-like"/>
    <property type="match status" value="1"/>
</dbReference>
<dbReference type="EMBL" id="JBAMIC010000001">
    <property type="protein sequence ID" value="KAK7116549.1"/>
    <property type="molecule type" value="Genomic_DNA"/>
</dbReference>
<sequence length="377" mass="41708">MTTATVHLMTQDVLVACIMLSLTALVGLLGNLLMMRALWLYKNLRIDFFILLGSAAVSDMLCLCVSVPRHIIYLTWATDPITNTWCKASKYLEVGSGFVAAYHLVFLAVLRGILLTSRGRNPPTPAQTLILAVGLWAIALPVAIPFLLNTEEVFGFCQYVQNTDVERDVWLQHSLSCFVPVALIIAVYVLAHYMGKRYFQDSYTYREKQISKLVTVIVSVFVVCQLPFRVLDLHVLYKETEAQKMEAEGNLPDGDTLESLYIARNYLLCLMMADKAVRPVIYSKLAPELAEAFDEVINCTMCHRAYTQGRIRRAAGRGGGGEGASKANGHANGHATRIASTSSNAPLTAESLDTGSDSAIEHDKEKHDEMEIVQLNV</sequence>
<dbReference type="GO" id="GO:0005886">
    <property type="term" value="C:plasma membrane"/>
    <property type="evidence" value="ECO:0007669"/>
    <property type="project" value="TreeGrafter"/>
</dbReference>
<evidence type="ECO:0000313" key="11">
    <source>
        <dbReference type="EMBL" id="KAK7116549.1"/>
    </source>
</evidence>
<proteinExistence type="predicted"/>
<evidence type="ECO:0000256" key="3">
    <source>
        <dbReference type="ARBA" id="ARBA00022989"/>
    </source>
</evidence>
<evidence type="ECO:0000256" key="2">
    <source>
        <dbReference type="ARBA" id="ARBA00022692"/>
    </source>
</evidence>
<keyword evidence="2 9" id="KW-0812">Transmembrane</keyword>
<keyword evidence="4" id="KW-0297">G-protein coupled receptor</keyword>
<feature type="compositionally biased region" description="Polar residues" evidence="8">
    <location>
        <begin position="338"/>
        <end position="353"/>
    </location>
</feature>
<feature type="domain" description="G-protein coupled receptors family 1 profile" evidence="10">
    <location>
        <begin position="30"/>
        <end position="282"/>
    </location>
</feature>
<feature type="transmembrane region" description="Helical" evidence="9">
    <location>
        <begin position="91"/>
        <end position="114"/>
    </location>
</feature>
<protein>
    <recommendedName>
        <fullName evidence="10">G-protein coupled receptors family 1 profile domain-containing protein</fullName>
    </recommendedName>
</protein>
<dbReference type="CDD" id="cd00637">
    <property type="entry name" value="7tm_classA_rhodopsin-like"/>
    <property type="match status" value="1"/>
</dbReference>
<feature type="transmembrane region" description="Helical" evidence="9">
    <location>
        <begin position="13"/>
        <end position="34"/>
    </location>
</feature>
<keyword evidence="7" id="KW-0807">Transducer</keyword>
<organism evidence="11 12">
    <name type="scientific">Littorina saxatilis</name>
    <dbReference type="NCBI Taxonomy" id="31220"/>
    <lineage>
        <taxon>Eukaryota</taxon>
        <taxon>Metazoa</taxon>
        <taxon>Spiralia</taxon>
        <taxon>Lophotrochozoa</taxon>
        <taxon>Mollusca</taxon>
        <taxon>Gastropoda</taxon>
        <taxon>Caenogastropoda</taxon>
        <taxon>Littorinimorpha</taxon>
        <taxon>Littorinoidea</taxon>
        <taxon>Littorinidae</taxon>
        <taxon>Littorina</taxon>
    </lineage>
</organism>
<keyword evidence="5 9" id="KW-0472">Membrane</keyword>
<dbReference type="InterPro" id="IPR017452">
    <property type="entry name" value="GPCR_Rhodpsn_7TM"/>
</dbReference>
<evidence type="ECO:0000313" key="12">
    <source>
        <dbReference type="Proteomes" id="UP001374579"/>
    </source>
</evidence>
<comment type="caution">
    <text evidence="11">The sequence shown here is derived from an EMBL/GenBank/DDBJ whole genome shotgun (WGS) entry which is preliminary data.</text>
</comment>
<dbReference type="InterPro" id="IPR000276">
    <property type="entry name" value="GPCR_Rhodpsn"/>
</dbReference>
<evidence type="ECO:0000256" key="6">
    <source>
        <dbReference type="ARBA" id="ARBA00023170"/>
    </source>
</evidence>
<evidence type="ECO:0000256" key="5">
    <source>
        <dbReference type="ARBA" id="ARBA00023136"/>
    </source>
</evidence>
<evidence type="ECO:0000256" key="7">
    <source>
        <dbReference type="ARBA" id="ARBA00023224"/>
    </source>
</evidence>
<comment type="subcellular location">
    <subcellularLocation>
        <location evidence="1">Membrane</location>
        <topology evidence="1">Multi-pass membrane protein</topology>
    </subcellularLocation>
</comment>
<evidence type="ECO:0000256" key="4">
    <source>
        <dbReference type="ARBA" id="ARBA00023040"/>
    </source>
</evidence>
<dbReference type="GO" id="GO:0004930">
    <property type="term" value="F:G protein-coupled receptor activity"/>
    <property type="evidence" value="ECO:0007669"/>
    <property type="project" value="UniProtKB-KW"/>
</dbReference>
<gene>
    <name evidence="11" type="ORF">V1264_002211</name>
</gene>
<feature type="transmembrane region" description="Helical" evidence="9">
    <location>
        <begin position="46"/>
        <end position="71"/>
    </location>
</feature>
<keyword evidence="6" id="KW-0675">Receptor</keyword>